<evidence type="ECO:0000256" key="6">
    <source>
        <dbReference type="SAM" id="MobiDB-lite"/>
    </source>
</evidence>
<dbReference type="Pfam" id="PF04107">
    <property type="entry name" value="GCS2"/>
    <property type="match status" value="1"/>
</dbReference>
<evidence type="ECO:0000256" key="3">
    <source>
        <dbReference type="ARBA" id="ARBA00022840"/>
    </source>
</evidence>
<dbReference type="Proteomes" id="UP001183176">
    <property type="component" value="Unassembled WGS sequence"/>
</dbReference>
<dbReference type="InterPro" id="IPR014746">
    <property type="entry name" value="Gln_synth/guanido_kin_cat_dom"/>
</dbReference>
<evidence type="ECO:0000256" key="2">
    <source>
        <dbReference type="ARBA" id="ARBA00022741"/>
    </source>
</evidence>
<gene>
    <name evidence="7" type="ORF">RM423_14915</name>
</gene>
<organism evidence="7 8">
    <name type="scientific">Jatrophihabitans lederbergiae</name>
    <dbReference type="NCBI Taxonomy" id="3075547"/>
    <lineage>
        <taxon>Bacteria</taxon>
        <taxon>Bacillati</taxon>
        <taxon>Actinomycetota</taxon>
        <taxon>Actinomycetes</taxon>
        <taxon>Jatrophihabitantales</taxon>
        <taxon>Jatrophihabitantaceae</taxon>
        <taxon>Jatrophihabitans</taxon>
    </lineage>
</organism>
<keyword evidence="1 5" id="KW-0436">Ligase</keyword>
<accession>A0ABU2JCI1</accession>
<dbReference type="NCBIfam" id="TIGR02050">
    <property type="entry name" value="gshA_cyan_rel"/>
    <property type="match status" value="1"/>
</dbReference>
<evidence type="ECO:0000256" key="1">
    <source>
        <dbReference type="ARBA" id="ARBA00022598"/>
    </source>
</evidence>
<reference evidence="8" key="1">
    <citation type="submission" date="2023-07" db="EMBL/GenBank/DDBJ databases">
        <title>30 novel species of actinomycetes from the DSMZ collection.</title>
        <authorList>
            <person name="Nouioui I."/>
        </authorList>
    </citation>
    <scope>NUCLEOTIDE SEQUENCE [LARGE SCALE GENOMIC DNA]</scope>
    <source>
        <strain evidence="8">DSM 44399</strain>
    </source>
</reference>
<comment type="similarity">
    <text evidence="5">Belongs to the glutamate--cysteine ligase type 2 family. YbdK subfamily.</text>
</comment>
<dbReference type="EMBL" id="JAVREH010000021">
    <property type="protein sequence ID" value="MDT0262685.1"/>
    <property type="molecule type" value="Genomic_DNA"/>
</dbReference>
<dbReference type="InterPro" id="IPR011793">
    <property type="entry name" value="YbdK"/>
</dbReference>
<dbReference type="RefSeq" id="WP_311423834.1">
    <property type="nucleotide sequence ID" value="NZ_JAVREH010000021.1"/>
</dbReference>
<dbReference type="InterPro" id="IPR006336">
    <property type="entry name" value="GCS2"/>
</dbReference>
<dbReference type="GO" id="GO:0016874">
    <property type="term" value="F:ligase activity"/>
    <property type="evidence" value="ECO:0007669"/>
    <property type="project" value="UniProtKB-KW"/>
</dbReference>
<evidence type="ECO:0000256" key="5">
    <source>
        <dbReference type="HAMAP-Rule" id="MF_01609"/>
    </source>
</evidence>
<protein>
    <recommendedName>
        <fullName evidence="5">Putative glutamate--cysteine ligase 2</fullName>
        <ecNumber evidence="5">6.3.2.2</ecNumber>
    </recommendedName>
    <alternativeName>
        <fullName evidence="5">Gamma-glutamylcysteine synthetase 2</fullName>
        <shortName evidence="5">GCS 2</shortName>
        <shortName evidence="5">Gamma-GCS 2</shortName>
    </alternativeName>
</protein>
<evidence type="ECO:0000313" key="7">
    <source>
        <dbReference type="EMBL" id="MDT0262685.1"/>
    </source>
</evidence>
<comment type="function">
    <text evidence="5">ATP-dependent carboxylate-amine ligase which exhibits weak glutamate--cysteine ligase activity.</text>
</comment>
<comment type="caution">
    <text evidence="7">The sequence shown here is derived from an EMBL/GenBank/DDBJ whole genome shotgun (WGS) entry which is preliminary data.</text>
</comment>
<feature type="region of interest" description="Disordered" evidence="6">
    <location>
        <begin position="219"/>
        <end position="239"/>
    </location>
</feature>
<name>A0ABU2JCI1_9ACTN</name>
<dbReference type="InterPro" id="IPR050141">
    <property type="entry name" value="GCL_type2/YbdK_subfam"/>
</dbReference>
<dbReference type="EC" id="6.3.2.2" evidence="5"/>
<evidence type="ECO:0000313" key="8">
    <source>
        <dbReference type="Proteomes" id="UP001183176"/>
    </source>
</evidence>
<dbReference type="HAMAP" id="MF_01609">
    <property type="entry name" value="Glu_cys_ligase_2"/>
    <property type="match status" value="1"/>
</dbReference>
<keyword evidence="8" id="KW-1185">Reference proteome</keyword>
<comment type="catalytic activity">
    <reaction evidence="4 5">
        <text>L-cysteine + L-glutamate + ATP = gamma-L-glutamyl-L-cysteine + ADP + phosphate + H(+)</text>
        <dbReference type="Rhea" id="RHEA:13285"/>
        <dbReference type="ChEBI" id="CHEBI:15378"/>
        <dbReference type="ChEBI" id="CHEBI:29985"/>
        <dbReference type="ChEBI" id="CHEBI:30616"/>
        <dbReference type="ChEBI" id="CHEBI:35235"/>
        <dbReference type="ChEBI" id="CHEBI:43474"/>
        <dbReference type="ChEBI" id="CHEBI:58173"/>
        <dbReference type="ChEBI" id="CHEBI:456216"/>
        <dbReference type="EC" id="6.3.2.2"/>
    </reaction>
</comment>
<dbReference type="SUPFAM" id="SSF55931">
    <property type="entry name" value="Glutamine synthetase/guanido kinase"/>
    <property type="match status" value="1"/>
</dbReference>
<dbReference type="PANTHER" id="PTHR36510:SF1">
    <property type="entry name" value="GLUTAMATE--CYSTEINE LIGASE 2-RELATED"/>
    <property type="match status" value="1"/>
</dbReference>
<proteinExistence type="inferred from homology"/>
<dbReference type="Gene3D" id="3.30.590.20">
    <property type="match status" value="1"/>
</dbReference>
<keyword evidence="3 5" id="KW-0067">ATP-binding</keyword>
<evidence type="ECO:0000256" key="4">
    <source>
        <dbReference type="ARBA" id="ARBA00048819"/>
    </source>
</evidence>
<sequence length="239" mass="25794">MTLRTVGVEEELLLIDGGNSRPAAVGPEVVEAAAGSDHPLEHELKQEQVEIGSRPSTSIPAILAEFRELRSAAARAAQARGATIAAVATSPWKVEPQTTPDDRYARMTERFGLLARQQLTCGQHVHVAVASRNEGVAVLDRIRGWLPVLTAISANSPFWQGQDTDYASFRSVLWGRWPTAGPTDPFGDEAGYDQAVRELIASGAAMDDGMIYSTPGCRRATRPSRSGWPTCVPTSRTRS</sequence>
<dbReference type="PANTHER" id="PTHR36510">
    <property type="entry name" value="GLUTAMATE--CYSTEINE LIGASE 2-RELATED"/>
    <property type="match status" value="1"/>
</dbReference>
<keyword evidence="2 5" id="KW-0547">Nucleotide-binding</keyword>